<evidence type="ECO:0008006" key="4">
    <source>
        <dbReference type="Google" id="ProtNLM"/>
    </source>
</evidence>
<sequence>MAKDEETYFMEGHKAEIERLTLQHDVIKHHMGKLILCPIDLSRTGAREVNSSDVDGKRRRKSSGVGAKLTGSASPVADEDIRVIDSATADDLLSSLPPGPKRSFVGTDIVEHYFPPQSSWPENFTLQIQSITKPWPSPLQNSFDLVHQRFALPAAGKAGVKDALKGLVGLLKPGGWIQLVEADHSVFTGPAMGELFELVKEVFGAMGVAWDLGRQLKAMLETEGLVNVEERIYDVPLGAKNNDGDMGKKGAAAFVMGAEGLVGAARQFPTSSFNVERLDKLKPWIEKELEEDGGVNRVYVVWAQRRAS</sequence>
<dbReference type="SUPFAM" id="SSF53335">
    <property type="entry name" value="S-adenosyl-L-methionine-dependent methyltransferases"/>
    <property type="match status" value="1"/>
</dbReference>
<proteinExistence type="predicted"/>
<evidence type="ECO:0000313" key="3">
    <source>
        <dbReference type="Proteomes" id="UP000799779"/>
    </source>
</evidence>
<protein>
    <recommendedName>
        <fullName evidence="4">S-adenosyl-L-methionine-dependent methyltransferase</fullName>
    </recommendedName>
</protein>
<name>A0A6A5W8J1_9PLEO</name>
<organism evidence="2 3">
    <name type="scientific">Amniculicola lignicola CBS 123094</name>
    <dbReference type="NCBI Taxonomy" id="1392246"/>
    <lineage>
        <taxon>Eukaryota</taxon>
        <taxon>Fungi</taxon>
        <taxon>Dikarya</taxon>
        <taxon>Ascomycota</taxon>
        <taxon>Pezizomycotina</taxon>
        <taxon>Dothideomycetes</taxon>
        <taxon>Pleosporomycetidae</taxon>
        <taxon>Pleosporales</taxon>
        <taxon>Amniculicolaceae</taxon>
        <taxon>Amniculicola</taxon>
    </lineage>
</organism>
<evidence type="ECO:0000313" key="2">
    <source>
        <dbReference type="EMBL" id="KAF1998243.1"/>
    </source>
</evidence>
<keyword evidence="3" id="KW-1185">Reference proteome</keyword>
<dbReference type="Gene3D" id="3.40.50.150">
    <property type="entry name" value="Vaccinia Virus protein VP39"/>
    <property type="match status" value="1"/>
</dbReference>
<accession>A0A6A5W8J1</accession>
<gene>
    <name evidence="2" type="ORF">P154DRAFT_578069</name>
</gene>
<dbReference type="InterPro" id="IPR029063">
    <property type="entry name" value="SAM-dependent_MTases_sf"/>
</dbReference>
<evidence type="ECO:0000256" key="1">
    <source>
        <dbReference type="SAM" id="MobiDB-lite"/>
    </source>
</evidence>
<reference evidence="2" key="1">
    <citation type="journal article" date="2020" name="Stud. Mycol.">
        <title>101 Dothideomycetes genomes: a test case for predicting lifestyles and emergence of pathogens.</title>
        <authorList>
            <person name="Haridas S."/>
            <person name="Albert R."/>
            <person name="Binder M."/>
            <person name="Bloem J."/>
            <person name="Labutti K."/>
            <person name="Salamov A."/>
            <person name="Andreopoulos B."/>
            <person name="Baker S."/>
            <person name="Barry K."/>
            <person name="Bills G."/>
            <person name="Bluhm B."/>
            <person name="Cannon C."/>
            <person name="Castanera R."/>
            <person name="Culley D."/>
            <person name="Daum C."/>
            <person name="Ezra D."/>
            <person name="Gonzalez J."/>
            <person name="Henrissat B."/>
            <person name="Kuo A."/>
            <person name="Liang C."/>
            <person name="Lipzen A."/>
            <person name="Lutzoni F."/>
            <person name="Magnuson J."/>
            <person name="Mondo S."/>
            <person name="Nolan M."/>
            <person name="Ohm R."/>
            <person name="Pangilinan J."/>
            <person name="Park H.-J."/>
            <person name="Ramirez L."/>
            <person name="Alfaro M."/>
            <person name="Sun H."/>
            <person name="Tritt A."/>
            <person name="Yoshinaga Y."/>
            <person name="Zwiers L.-H."/>
            <person name="Turgeon B."/>
            <person name="Goodwin S."/>
            <person name="Spatafora J."/>
            <person name="Crous P."/>
            <person name="Grigoriev I."/>
        </authorList>
    </citation>
    <scope>NUCLEOTIDE SEQUENCE</scope>
    <source>
        <strain evidence="2">CBS 123094</strain>
    </source>
</reference>
<dbReference type="OrthoDB" id="184880at2759"/>
<dbReference type="EMBL" id="ML977605">
    <property type="protein sequence ID" value="KAF1998243.1"/>
    <property type="molecule type" value="Genomic_DNA"/>
</dbReference>
<dbReference type="AlphaFoldDB" id="A0A6A5W8J1"/>
<dbReference type="Proteomes" id="UP000799779">
    <property type="component" value="Unassembled WGS sequence"/>
</dbReference>
<feature type="region of interest" description="Disordered" evidence="1">
    <location>
        <begin position="47"/>
        <end position="72"/>
    </location>
</feature>